<keyword evidence="5" id="KW-1185">Reference proteome</keyword>
<proteinExistence type="predicted"/>
<dbReference type="GO" id="GO:0009003">
    <property type="term" value="F:signal peptidase activity"/>
    <property type="evidence" value="ECO:0007669"/>
    <property type="project" value="UniProtKB-EC"/>
</dbReference>
<gene>
    <name evidence="4" type="ORF">HMPREF0063_10578</name>
</gene>
<sequence length="358" mass="36710">MTQHRAPASSRTSRLRRAGRETALTAGAVLGVLCLTIALAGMAFDVRPVIFRSGSMEPEIQTGALALSRTTDASELVVGDVVTVRDARGVLVTHRIVSLTTSGSEATLVLQGDANPVPDADPYVVQSADRILFDVPRLGYVVSALSGPAGIFGGGLLVGLLLTTVFARRRDDDHTPGPGAGPGPTDAVEPTEADDTPADEPGRSGGRAARRGKGRMTLAAMVAVVAAVGVGSTTSTTAAWVDNAAVTTGTFSMQQAPVQVLTCTVVPIGGGFGIRLDWVSAQNPLLGWTVSANNLGNSLALGLPDALLGNARQWTSPQFNNRSGVVTVTRTLGTELGSVSFDFGPGNGIGNKSCTVNP</sequence>
<evidence type="ECO:0000313" key="4">
    <source>
        <dbReference type="EMBL" id="EFQ83862.1"/>
    </source>
</evidence>
<dbReference type="STRING" id="585531.HMPREF0063_10578"/>
<feature type="region of interest" description="Disordered" evidence="2">
    <location>
        <begin position="171"/>
        <end position="212"/>
    </location>
</feature>
<feature type="compositionally biased region" description="Acidic residues" evidence="2">
    <location>
        <begin position="189"/>
        <end position="198"/>
    </location>
</feature>
<dbReference type="GO" id="GO:0016020">
    <property type="term" value="C:membrane"/>
    <property type="evidence" value="ECO:0007669"/>
    <property type="project" value="UniProtKB-UniRule"/>
</dbReference>
<dbReference type="InterPro" id="IPR001733">
    <property type="entry name" value="Peptidase_S26B"/>
</dbReference>
<name>E2S9D8_9ACTN</name>
<dbReference type="CDD" id="cd06462">
    <property type="entry name" value="Peptidase_S24_S26"/>
    <property type="match status" value="1"/>
</dbReference>
<evidence type="ECO:0000256" key="1">
    <source>
        <dbReference type="NCBIfam" id="TIGR02228"/>
    </source>
</evidence>
<protein>
    <recommendedName>
        <fullName evidence="1">Signal peptidase I</fullName>
        <ecNumber evidence="1">3.4.21.89</ecNumber>
    </recommendedName>
</protein>
<feature type="transmembrane region" description="Helical" evidence="3">
    <location>
        <begin position="21"/>
        <end position="44"/>
    </location>
</feature>
<comment type="caution">
    <text evidence="4">The sequence shown here is derived from an EMBL/GenBank/DDBJ whole genome shotgun (WGS) entry which is preliminary data.</text>
</comment>
<feature type="transmembrane region" description="Helical" evidence="3">
    <location>
        <begin position="138"/>
        <end position="162"/>
    </location>
</feature>
<dbReference type="EMBL" id="ACLF03000003">
    <property type="protein sequence ID" value="EFQ83862.1"/>
    <property type="molecule type" value="Genomic_DNA"/>
</dbReference>
<dbReference type="EC" id="3.4.21.89" evidence="1"/>
<dbReference type="OrthoDB" id="3790724at2"/>
<keyword evidence="4" id="KW-0378">Hydrolase</keyword>
<evidence type="ECO:0000313" key="5">
    <source>
        <dbReference type="Proteomes" id="UP000003111"/>
    </source>
</evidence>
<dbReference type="AlphaFoldDB" id="E2S9D8"/>
<reference evidence="4" key="1">
    <citation type="submission" date="2010-08" db="EMBL/GenBank/DDBJ databases">
        <authorList>
            <person name="Muzny D."/>
            <person name="Qin X."/>
            <person name="Buhay C."/>
            <person name="Dugan-Rocha S."/>
            <person name="Ding Y."/>
            <person name="Chen G."/>
            <person name="Hawes A."/>
            <person name="Holder M."/>
            <person name="Jhangiani S."/>
            <person name="Johnson A."/>
            <person name="Khan Z."/>
            <person name="Li Z."/>
            <person name="Liu W."/>
            <person name="Liu X."/>
            <person name="Perez L."/>
            <person name="Shen H."/>
            <person name="Wang Q."/>
            <person name="Watt J."/>
            <person name="Xi L."/>
            <person name="Xin Y."/>
            <person name="Zhou J."/>
            <person name="Deng J."/>
            <person name="Jiang H."/>
            <person name="Liu Y."/>
            <person name="Qu J."/>
            <person name="Song X.-Z."/>
            <person name="Zhang L."/>
            <person name="Villasana D."/>
            <person name="Johnson A."/>
            <person name="Liu J."/>
            <person name="Liyanage D."/>
            <person name="Lorensuhewa L."/>
            <person name="Robinson T."/>
            <person name="Song A."/>
            <person name="Song B.-B."/>
            <person name="Dinh H."/>
            <person name="Thornton R."/>
            <person name="Coyle M."/>
            <person name="Francisco L."/>
            <person name="Jackson L."/>
            <person name="Javaid M."/>
            <person name="Korchina V."/>
            <person name="Kovar C."/>
            <person name="Mata R."/>
            <person name="Mathew T."/>
            <person name="Ngo R."/>
            <person name="Nguyen L."/>
            <person name="Nguyen N."/>
            <person name="Okwuonu G."/>
            <person name="Ongeri F."/>
            <person name="Pham C."/>
            <person name="Simmons D."/>
            <person name="Wilczek-Boney K."/>
            <person name="Hale W."/>
            <person name="Jakkamsetti A."/>
            <person name="Pham P."/>
            <person name="Ruth R."/>
            <person name="San Lucas F."/>
            <person name="Warren J."/>
            <person name="Zhang J."/>
            <person name="Zhao Z."/>
            <person name="Zhou C."/>
            <person name="Zhu D."/>
            <person name="Lee S."/>
            <person name="Bess C."/>
            <person name="Blankenburg K."/>
            <person name="Forbes L."/>
            <person name="Fu Q."/>
            <person name="Gubbala S."/>
            <person name="Hirani K."/>
            <person name="Jayaseelan J.C."/>
            <person name="Lara F."/>
            <person name="Munidasa M."/>
            <person name="Palculict T."/>
            <person name="Patil S."/>
            <person name="Pu L.-L."/>
            <person name="Saada N."/>
            <person name="Tang L."/>
            <person name="Weissenberger G."/>
            <person name="Zhu Y."/>
            <person name="Hemphill L."/>
            <person name="Shang Y."/>
            <person name="Youmans B."/>
            <person name="Ayvaz T."/>
            <person name="Ross M."/>
            <person name="Santibanez J."/>
            <person name="Aqrawi P."/>
            <person name="Gross S."/>
            <person name="Joshi V."/>
            <person name="Fowler G."/>
            <person name="Nazareth L."/>
            <person name="Reid J."/>
            <person name="Worley K."/>
            <person name="Petrosino J."/>
            <person name="Highlander S."/>
            <person name="Gibbs R."/>
        </authorList>
    </citation>
    <scope>NUCLEOTIDE SEQUENCE [LARGE SCALE GENOMIC DNA]</scope>
    <source>
        <strain evidence="4">DSM 15272</strain>
    </source>
</reference>
<dbReference type="HOGENOM" id="CLU_873868_0_0_11"/>
<dbReference type="eggNOG" id="COG0681">
    <property type="taxonomic scope" value="Bacteria"/>
</dbReference>
<evidence type="ECO:0000256" key="2">
    <source>
        <dbReference type="SAM" id="MobiDB-lite"/>
    </source>
</evidence>
<accession>E2S9D8</accession>
<keyword evidence="3" id="KW-0472">Membrane</keyword>
<dbReference type="NCBIfam" id="TIGR02228">
    <property type="entry name" value="sigpep_I_arch"/>
    <property type="match status" value="1"/>
</dbReference>
<feature type="transmembrane region" description="Helical" evidence="3">
    <location>
        <begin position="217"/>
        <end position="241"/>
    </location>
</feature>
<dbReference type="Proteomes" id="UP000003111">
    <property type="component" value="Unassembled WGS sequence"/>
</dbReference>
<dbReference type="GO" id="GO:0006465">
    <property type="term" value="P:signal peptide processing"/>
    <property type="evidence" value="ECO:0007669"/>
    <property type="project" value="UniProtKB-UniRule"/>
</dbReference>
<dbReference type="RefSeq" id="WP_007077600.1">
    <property type="nucleotide sequence ID" value="NZ_CM001024.1"/>
</dbReference>
<dbReference type="GO" id="GO:0004252">
    <property type="term" value="F:serine-type endopeptidase activity"/>
    <property type="evidence" value="ECO:0007669"/>
    <property type="project" value="UniProtKB-UniRule"/>
</dbReference>
<organism evidence="4 5">
    <name type="scientific">Aeromicrobium marinum DSM 15272</name>
    <dbReference type="NCBI Taxonomy" id="585531"/>
    <lineage>
        <taxon>Bacteria</taxon>
        <taxon>Bacillati</taxon>
        <taxon>Actinomycetota</taxon>
        <taxon>Actinomycetes</taxon>
        <taxon>Propionibacteriales</taxon>
        <taxon>Nocardioidaceae</taxon>
        <taxon>Aeromicrobium</taxon>
    </lineage>
</organism>
<keyword evidence="3" id="KW-0812">Transmembrane</keyword>
<keyword evidence="3" id="KW-1133">Transmembrane helix</keyword>
<evidence type="ECO:0000256" key="3">
    <source>
        <dbReference type="SAM" id="Phobius"/>
    </source>
</evidence>